<dbReference type="KEGG" id="epi:Q3V30_11690"/>
<gene>
    <name evidence="1" type="ORF">Q3V30_11690</name>
</gene>
<sequence length="322" mass="37495">MITPKVSLIIGNGFSINFNYYHDLHKNFNTSSPIYWEVKCPTSKGLLIESFPMLKRFQYLHCDKLDFEVFNLILDLDACKKANLDQYKLLIEARHFLSLAFSHYSKAQRKKIKQSWPWFRWIKSHLNLITSISSFNYDLLIETMIKEMRFPFYSLPTQRPEKLLIVKPHGSCDYESAIPLLVGPKRGYPLIDLWADKNNLPLKRLRGGELIQVRDNPFCIVPTEHNIYYNFHAFSPLINKFHYDLSHSDYCIFIGISYMHADRVEIDEMLSCLPPQCLVVIANPSPSKDFINKIEQLSLKYVVWDNPNGPVNHSGDLLSLTS</sequence>
<dbReference type="Proteomes" id="UP001228139">
    <property type="component" value="Chromosome"/>
</dbReference>
<accession>A0AA50HL75</accession>
<proteinExistence type="predicted"/>
<reference evidence="1 2" key="1">
    <citation type="submission" date="2023-07" db="EMBL/GenBank/DDBJ databases">
        <title>Pathogenic bacteria of pear tree diseases.</title>
        <authorList>
            <person name="Zhang Z."/>
            <person name="He L."/>
            <person name="Huang R."/>
        </authorList>
    </citation>
    <scope>NUCLEOTIDE SEQUENCE [LARGE SCALE GENOMIC DNA]</scope>
    <source>
        <strain evidence="1 2">DE2</strain>
    </source>
</reference>
<evidence type="ECO:0008006" key="3">
    <source>
        <dbReference type="Google" id="ProtNLM"/>
    </source>
</evidence>
<evidence type="ECO:0000313" key="2">
    <source>
        <dbReference type="Proteomes" id="UP001228139"/>
    </source>
</evidence>
<keyword evidence="2" id="KW-1185">Reference proteome</keyword>
<dbReference type="EMBL" id="CP132353">
    <property type="protein sequence ID" value="WLS77152.1"/>
    <property type="molecule type" value="Genomic_DNA"/>
</dbReference>
<dbReference type="AlphaFoldDB" id="A0AA50HL75"/>
<dbReference type="RefSeq" id="WP_306205810.1">
    <property type="nucleotide sequence ID" value="NZ_CP132353.1"/>
</dbReference>
<protein>
    <recommendedName>
        <fullName evidence="3">SIR2-like domain-containing protein</fullName>
    </recommendedName>
</protein>
<organism evidence="1 2">
    <name type="scientific">Erwinia pyri</name>
    <dbReference type="NCBI Taxonomy" id="3062598"/>
    <lineage>
        <taxon>Bacteria</taxon>
        <taxon>Pseudomonadati</taxon>
        <taxon>Pseudomonadota</taxon>
        <taxon>Gammaproteobacteria</taxon>
        <taxon>Enterobacterales</taxon>
        <taxon>Erwiniaceae</taxon>
        <taxon>Erwinia</taxon>
    </lineage>
</organism>
<evidence type="ECO:0000313" key="1">
    <source>
        <dbReference type="EMBL" id="WLS77152.1"/>
    </source>
</evidence>
<name>A0AA50HL75_9GAMM</name>